<dbReference type="NCBIfam" id="NF011494">
    <property type="entry name" value="PRK14902.1"/>
    <property type="match status" value="1"/>
</dbReference>
<evidence type="ECO:0000256" key="5">
    <source>
        <dbReference type="ARBA" id="ARBA00022490"/>
    </source>
</evidence>
<evidence type="ECO:0000256" key="2">
    <source>
        <dbReference type="ARBA" id="ARBA00004496"/>
    </source>
</evidence>
<keyword evidence="10 14" id="KW-0694">RNA-binding</keyword>
<dbReference type="InterPro" id="IPR035926">
    <property type="entry name" value="NusB-like_sf"/>
</dbReference>
<keyword evidence="9 14" id="KW-0949">S-adenosyl-L-methionine</keyword>
<dbReference type="SUPFAM" id="SSF48013">
    <property type="entry name" value="NusB-like"/>
    <property type="match status" value="1"/>
</dbReference>
<evidence type="ECO:0000259" key="16">
    <source>
        <dbReference type="PROSITE" id="PS51686"/>
    </source>
</evidence>
<sequence length="531" mass="57291">MSEHSSDRKPDQPGKTASRRTGTPGAQGKNGTAHRPGATGGKSSSGGAKPAGRLASGHKPVRGTAREAALDVLTRVEVDRAYSNLLLNQTLQAYKLDKPDAGLATEIVYGTVQRLNTIDYYLGRFVAKGLAKLEPWVRSLLRLSLYQMLYLDRVPDHAVVNEAVNLAKRRGHTGISGMVNGVLRNVIRSKAELVLPDGLAPAAKIALEESHPEWLVRRWIAQYGEETARNICRANNEAPRVSLRVNRMRTEPSQLLERLRGQGLEAEASALAPAGVVVRGGGNMALTPEFERGLYSVQDESSMLVAEWVDPQPGERVLDCCAAPGGKSMHLAEKMGDRGEVVACDVHEHKRQLIDDQAQRLGLKSIRTLTADARQLADHYPPGSFDRILLDAPCSGLGVIRRKPDLKWSKSEAEIAAISQIQQELLDAVAPLLKPGGVLVYSTCTVERSENEEAVNRFLAGHPEFHPDPSPPWVGSPGHGGAVAAGSPDAGVADAKEVSSVSTGSASSMIQIMPYDYGSDGFFIARLRRRA</sequence>
<dbReference type="InterPro" id="IPR048019">
    <property type="entry name" value="RsmB-like_N"/>
</dbReference>
<evidence type="ECO:0000256" key="1">
    <source>
        <dbReference type="ARBA" id="ARBA00002724"/>
    </source>
</evidence>
<dbReference type="InterPro" id="IPR054728">
    <property type="entry name" value="RsmB-like_ferredoxin"/>
</dbReference>
<accession>A0ABU9DSU9</accession>
<feature type="region of interest" description="Disordered" evidence="15">
    <location>
        <begin position="1"/>
        <end position="61"/>
    </location>
</feature>
<name>A0ABU9DSU9_9BACL</name>
<feature type="compositionally biased region" description="Basic and acidic residues" evidence="15">
    <location>
        <begin position="1"/>
        <end position="12"/>
    </location>
</feature>
<proteinExistence type="inferred from homology"/>
<comment type="caution">
    <text evidence="17">The sequence shown here is derived from an EMBL/GenBank/DDBJ whole genome shotgun (WGS) entry which is preliminary data.</text>
</comment>
<evidence type="ECO:0000256" key="9">
    <source>
        <dbReference type="ARBA" id="ARBA00022691"/>
    </source>
</evidence>
<comment type="similarity">
    <text evidence="3 14">Belongs to the class I-like SAM-binding methyltransferase superfamily. RsmB/NOP family.</text>
</comment>
<dbReference type="GO" id="GO:0008168">
    <property type="term" value="F:methyltransferase activity"/>
    <property type="evidence" value="ECO:0007669"/>
    <property type="project" value="UniProtKB-KW"/>
</dbReference>
<feature type="domain" description="SAM-dependent MTase RsmB/NOP-type" evidence="16">
    <location>
        <begin position="231"/>
        <end position="530"/>
    </location>
</feature>
<dbReference type="Gene3D" id="3.30.70.1170">
    <property type="entry name" value="Sun protein, domain 3"/>
    <property type="match status" value="1"/>
</dbReference>
<dbReference type="PROSITE" id="PS51686">
    <property type="entry name" value="SAM_MT_RSMB_NOP"/>
    <property type="match status" value="1"/>
</dbReference>
<evidence type="ECO:0000256" key="10">
    <source>
        <dbReference type="ARBA" id="ARBA00022884"/>
    </source>
</evidence>
<dbReference type="EC" id="2.1.1.176" evidence="4"/>
<dbReference type="InterPro" id="IPR006027">
    <property type="entry name" value="NusB_RsmB_TIM44"/>
</dbReference>
<dbReference type="Gene3D" id="1.10.940.10">
    <property type="entry name" value="NusB-like"/>
    <property type="match status" value="1"/>
</dbReference>
<keyword evidence="6" id="KW-0698">rRNA processing</keyword>
<organism evidence="17 18">
    <name type="scientific">Paenibacillus filicis</name>
    <dbReference type="NCBI Taxonomy" id="669464"/>
    <lineage>
        <taxon>Bacteria</taxon>
        <taxon>Bacillati</taxon>
        <taxon>Bacillota</taxon>
        <taxon>Bacilli</taxon>
        <taxon>Bacillales</taxon>
        <taxon>Paenibacillaceae</taxon>
        <taxon>Paenibacillus</taxon>
    </lineage>
</organism>
<dbReference type="InterPro" id="IPR004573">
    <property type="entry name" value="rRNA_ssu_MeTfrase_B"/>
</dbReference>
<dbReference type="PANTHER" id="PTHR22807:SF53">
    <property type="entry name" value="RIBOSOMAL RNA SMALL SUBUNIT METHYLTRANSFERASE B-RELATED"/>
    <property type="match status" value="1"/>
</dbReference>
<keyword evidence="8 14" id="KW-0808">Transferase</keyword>
<gene>
    <name evidence="17" type="primary">rsmB</name>
    <name evidence="17" type="ORF">WMW72_28990</name>
</gene>
<dbReference type="Pfam" id="PF01029">
    <property type="entry name" value="NusB"/>
    <property type="match status" value="1"/>
</dbReference>
<dbReference type="InterPro" id="IPR018314">
    <property type="entry name" value="RsmB/NOL1/NOP2-like_CS"/>
</dbReference>
<keyword evidence="18" id="KW-1185">Reference proteome</keyword>
<dbReference type="EMBL" id="JBBPCC010000025">
    <property type="protein sequence ID" value="MEK8131951.1"/>
    <property type="molecule type" value="Genomic_DNA"/>
</dbReference>
<evidence type="ECO:0000256" key="8">
    <source>
        <dbReference type="ARBA" id="ARBA00022679"/>
    </source>
</evidence>
<evidence type="ECO:0000256" key="15">
    <source>
        <dbReference type="SAM" id="MobiDB-lite"/>
    </source>
</evidence>
<evidence type="ECO:0000256" key="13">
    <source>
        <dbReference type="ARBA" id="ARBA00047283"/>
    </source>
</evidence>
<evidence type="ECO:0000256" key="4">
    <source>
        <dbReference type="ARBA" id="ARBA00012140"/>
    </source>
</evidence>
<dbReference type="PROSITE" id="PS01153">
    <property type="entry name" value="NOL1_NOP2_SUN"/>
    <property type="match status" value="1"/>
</dbReference>
<comment type="subcellular location">
    <subcellularLocation>
        <location evidence="2">Cytoplasm</location>
    </subcellularLocation>
</comment>
<protein>
    <recommendedName>
        <fullName evidence="4">16S rRNA (cytosine(967)-C(5))-methyltransferase</fullName>
        <ecNumber evidence="4">2.1.1.176</ecNumber>
    </recommendedName>
    <alternativeName>
        <fullName evidence="11">16S rRNA m5C967 methyltransferase</fullName>
    </alternativeName>
    <alternativeName>
        <fullName evidence="12">rRNA (cytosine-C(5)-)-methyltransferase RsmB</fullName>
    </alternativeName>
</protein>
<evidence type="ECO:0000256" key="12">
    <source>
        <dbReference type="ARBA" id="ARBA00031088"/>
    </source>
</evidence>
<dbReference type="CDD" id="cd02440">
    <property type="entry name" value="AdoMet_MTases"/>
    <property type="match status" value="1"/>
</dbReference>
<dbReference type="GO" id="GO:0032259">
    <property type="term" value="P:methylation"/>
    <property type="evidence" value="ECO:0007669"/>
    <property type="project" value="UniProtKB-KW"/>
</dbReference>
<keyword evidence="7 14" id="KW-0489">Methyltransferase</keyword>
<dbReference type="NCBIfam" id="TIGR00563">
    <property type="entry name" value="rsmB"/>
    <property type="match status" value="1"/>
</dbReference>
<dbReference type="PANTHER" id="PTHR22807">
    <property type="entry name" value="NOP2 YEAST -RELATED NOL1/NOP2/FMU SUN DOMAIN-CONTAINING"/>
    <property type="match status" value="1"/>
</dbReference>
<reference evidence="17 18" key="1">
    <citation type="submission" date="2024-04" db="EMBL/GenBank/DDBJ databases">
        <title>draft genome sequnece of Paenibacillus filicis.</title>
        <authorList>
            <person name="Kim D.-U."/>
        </authorList>
    </citation>
    <scope>NUCLEOTIDE SEQUENCE [LARGE SCALE GENOMIC DNA]</scope>
    <source>
        <strain evidence="17 18">KACC14197</strain>
    </source>
</reference>
<feature type="binding site" evidence="14">
    <location>
        <position position="345"/>
    </location>
    <ligand>
        <name>S-adenosyl-L-methionine</name>
        <dbReference type="ChEBI" id="CHEBI:59789"/>
    </ligand>
</feature>
<evidence type="ECO:0000313" key="17">
    <source>
        <dbReference type="EMBL" id="MEK8131951.1"/>
    </source>
</evidence>
<comment type="function">
    <text evidence="1">Specifically methylates the cytosine at position 967 (m5C967) of 16S rRNA.</text>
</comment>
<evidence type="ECO:0000256" key="11">
    <source>
        <dbReference type="ARBA" id="ARBA00030399"/>
    </source>
</evidence>
<dbReference type="InterPro" id="IPR029063">
    <property type="entry name" value="SAM-dependent_MTases_sf"/>
</dbReference>
<dbReference type="InterPro" id="IPR049560">
    <property type="entry name" value="MeTrfase_RsmB-F_NOP2_cat"/>
</dbReference>
<evidence type="ECO:0000256" key="14">
    <source>
        <dbReference type="PROSITE-ProRule" id="PRU01023"/>
    </source>
</evidence>
<dbReference type="PRINTS" id="PR02008">
    <property type="entry name" value="RCMTFAMILY"/>
</dbReference>
<dbReference type="Proteomes" id="UP001469365">
    <property type="component" value="Unassembled WGS sequence"/>
</dbReference>
<feature type="active site" description="Nucleophile" evidence="14">
    <location>
        <position position="444"/>
    </location>
</feature>
<dbReference type="InterPro" id="IPR001678">
    <property type="entry name" value="MeTrfase_RsmB-F_NOP2_dom"/>
</dbReference>
<feature type="binding site" evidence="14">
    <location>
        <position position="391"/>
    </location>
    <ligand>
        <name>S-adenosyl-L-methionine</name>
        <dbReference type="ChEBI" id="CHEBI:59789"/>
    </ligand>
</feature>
<dbReference type="CDD" id="cd00620">
    <property type="entry name" value="Methyltransferase_Sun"/>
    <property type="match status" value="1"/>
</dbReference>
<comment type="catalytic activity">
    <reaction evidence="13">
        <text>cytidine(967) in 16S rRNA + S-adenosyl-L-methionine = 5-methylcytidine(967) in 16S rRNA + S-adenosyl-L-homocysteine + H(+)</text>
        <dbReference type="Rhea" id="RHEA:42748"/>
        <dbReference type="Rhea" id="RHEA-COMP:10219"/>
        <dbReference type="Rhea" id="RHEA-COMP:10220"/>
        <dbReference type="ChEBI" id="CHEBI:15378"/>
        <dbReference type="ChEBI" id="CHEBI:57856"/>
        <dbReference type="ChEBI" id="CHEBI:59789"/>
        <dbReference type="ChEBI" id="CHEBI:74483"/>
        <dbReference type="ChEBI" id="CHEBI:82748"/>
        <dbReference type="EC" id="2.1.1.176"/>
    </reaction>
</comment>
<dbReference type="Pfam" id="PF01189">
    <property type="entry name" value="Methyltr_RsmB-F"/>
    <property type="match status" value="1"/>
</dbReference>
<keyword evidence="5" id="KW-0963">Cytoplasm</keyword>
<dbReference type="Pfam" id="PF22458">
    <property type="entry name" value="RsmF-B_ferredox"/>
    <property type="match status" value="1"/>
</dbReference>
<dbReference type="SUPFAM" id="SSF53335">
    <property type="entry name" value="S-adenosyl-L-methionine-dependent methyltransferases"/>
    <property type="match status" value="1"/>
</dbReference>
<evidence type="ECO:0000256" key="6">
    <source>
        <dbReference type="ARBA" id="ARBA00022552"/>
    </source>
</evidence>
<dbReference type="RefSeq" id="WP_341419081.1">
    <property type="nucleotide sequence ID" value="NZ_JBBPCC010000025.1"/>
</dbReference>
<dbReference type="InterPro" id="IPR023267">
    <property type="entry name" value="RCMT"/>
</dbReference>
<evidence type="ECO:0000256" key="3">
    <source>
        <dbReference type="ARBA" id="ARBA00007494"/>
    </source>
</evidence>
<dbReference type="Gene3D" id="3.40.50.150">
    <property type="entry name" value="Vaccinia Virus protein VP39"/>
    <property type="match status" value="1"/>
</dbReference>
<feature type="binding site" evidence="14">
    <location>
        <position position="372"/>
    </location>
    <ligand>
        <name>S-adenosyl-L-methionine</name>
        <dbReference type="ChEBI" id="CHEBI:59789"/>
    </ligand>
</feature>
<evidence type="ECO:0000256" key="7">
    <source>
        <dbReference type="ARBA" id="ARBA00022603"/>
    </source>
</evidence>
<feature type="binding site" evidence="14">
    <location>
        <begin position="321"/>
        <end position="327"/>
    </location>
    <ligand>
        <name>S-adenosyl-L-methionine</name>
        <dbReference type="ChEBI" id="CHEBI:59789"/>
    </ligand>
</feature>
<evidence type="ECO:0000313" key="18">
    <source>
        <dbReference type="Proteomes" id="UP001469365"/>
    </source>
</evidence>